<feature type="domain" description="Hemerythrin-like" evidence="1">
    <location>
        <begin position="9"/>
        <end position="148"/>
    </location>
</feature>
<reference evidence="2 3" key="1">
    <citation type="submission" date="2018-11" db="EMBL/GenBank/DDBJ databases">
        <title>The draft genome sequence of Amphritea opalescens ANRC-JH13T.</title>
        <authorList>
            <person name="Fang Z."/>
            <person name="Zhang Y."/>
            <person name="Han X."/>
        </authorList>
    </citation>
    <scope>NUCLEOTIDE SEQUENCE [LARGE SCALE GENOMIC DNA]</scope>
    <source>
        <strain evidence="2 3">ANRC-JH13</strain>
    </source>
</reference>
<dbReference type="AlphaFoldDB" id="A0A430KW47"/>
<sequence>MTTTAAIPTDDFSQCHLSIIQHFEQLRQLGKTDIPDPVPSNIQTTAKNLVAFYHEVVLNHHHEEEQELFNIVMDCASPGDELHNASLMIKRLTGEHRSLEKEWKSLEPDLKKLAKGHPAKLDKNAALGMADHYLLHAKYEESFFLPLAAEILKNTDLESLGLSLHTRHNIDQTACYI</sequence>
<dbReference type="OrthoDB" id="8527165at2"/>
<dbReference type="Gene3D" id="1.20.120.520">
    <property type="entry name" value="nmb1532 protein domain like"/>
    <property type="match status" value="1"/>
</dbReference>
<protein>
    <recommendedName>
        <fullName evidence="1">Hemerythrin-like domain-containing protein</fullName>
    </recommendedName>
</protein>
<dbReference type="InterPro" id="IPR012312">
    <property type="entry name" value="Hemerythrin-like"/>
</dbReference>
<dbReference type="Pfam" id="PF01814">
    <property type="entry name" value="Hemerythrin"/>
    <property type="match status" value="1"/>
</dbReference>
<comment type="caution">
    <text evidence="2">The sequence shown here is derived from an EMBL/GenBank/DDBJ whole genome shotgun (WGS) entry which is preliminary data.</text>
</comment>
<dbReference type="RefSeq" id="WP_126156896.1">
    <property type="nucleotide sequence ID" value="NZ_RQXW01000001.1"/>
</dbReference>
<proteinExistence type="predicted"/>
<name>A0A430KW47_9GAMM</name>
<organism evidence="2 3">
    <name type="scientific">Amphritea opalescens</name>
    <dbReference type="NCBI Taxonomy" id="2490544"/>
    <lineage>
        <taxon>Bacteria</taxon>
        <taxon>Pseudomonadati</taxon>
        <taxon>Pseudomonadota</taxon>
        <taxon>Gammaproteobacteria</taxon>
        <taxon>Oceanospirillales</taxon>
        <taxon>Oceanospirillaceae</taxon>
        <taxon>Amphritea</taxon>
    </lineage>
</organism>
<evidence type="ECO:0000313" key="3">
    <source>
        <dbReference type="Proteomes" id="UP000283087"/>
    </source>
</evidence>
<dbReference type="EMBL" id="RQXW01000001">
    <property type="protein sequence ID" value="RTE67686.1"/>
    <property type="molecule type" value="Genomic_DNA"/>
</dbReference>
<evidence type="ECO:0000259" key="1">
    <source>
        <dbReference type="Pfam" id="PF01814"/>
    </source>
</evidence>
<accession>A0A430KW47</accession>
<gene>
    <name evidence="2" type="ORF">EH243_01690</name>
</gene>
<evidence type="ECO:0000313" key="2">
    <source>
        <dbReference type="EMBL" id="RTE67686.1"/>
    </source>
</evidence>
<keyword evidence="3" id="KW-1185">Reference proteome</keyword>
<dbReference type="Proteomes" id="UP000283087">
    <property type="component" value="Unassembled WGS sequence"/>
</dbReference>